<dbReference type="GO" id="GO:0008168">
    <property type="term" value="F:methyltransferase activity"/>
    <property type="evidence" value="ECO:0007669"/>
    <property type="project" value="UniProtKB-KW"/>
</dbReference>
<dbReference type="PANTHER" id="PTHR46656">
    <property type="entry name" value="PUTATIVE-RELATED"/>
    <property type="match status" value="1"/>
</dbReference>
<keyword evidence="4" id="KW-0808">Transferase</keyword>
<dbReference type="PANTHER" id="PTHR46656:SF3">
    <property type="entry name" value="PUTATIVE-RELATED"/>
    <property type="match status" value="1"/>
</dbReference>
<dbReference type="OrthoDB" id="5679686at2"/>
<feature type="compositionally biased region" description="Acidic residues" evidence="2">
    <location>
        <begin position="849"/>
        <end position="858"/>
    </location>
</feature>
<dbReference type="Pfam" id="PF20706">
    <property type="entry name" value="GT4-conflict"/>
    <property type="match status" value="1"/>
</dbReference>
<evidence type="ECO:0000313" key="4">
    <source>
        <dbReference type="EMBL" id="TCP50153.1"/>
    </source>
</evidence>
<dbReference type="Gene3D" id="3.40.50.150">
    <property type="entry name" value="Vaccinia Virus protein VP39"/>
    <property type="match status" value="1"/>
</dbReference>
<feature type="domain" description="Methyltransferase FkbM" evidence="3">
    <location>
        <begin position="1092"/>
        <end position="1240"/>
    </location>
</feature>
<dbReference type="RefSeq" id="WP_132878448.1">
    <property type="nucleotide sequence ID" value="NZ_SLXQ01000008.1"/>
</dbReference>
<dbReference type="InterPro" id="IPR029063">
    <property type="entry name" value="SAM-dependent_MTases_sf"/>
</dbReference>
<dbReference type="EMBL" id="SLXQ01000008">
    <property type="protein sequence ID" value="TCP50153.1"/>
    <property type="molecule type" value="Genomic_DNA"/>
</dbReference>
<dbReference type="InterPro" id="IPR006342">
    <property type="entry name" value="FkbM_mtfrase"/>
</dbReference>
<evidence type="ECO:0000256" key="2">
    <source>
        <dbReference type="SAM" id="MobiDB-lite"/>
    </source>
</evidence>
<evidence type="ECO:0000259" key="3">
    <source>
        <dbReference type="Pfam" id="PF05050"/>
    </source>
</evidence>
<feature type="coiled-coil region" evidence="1">
    <location>
        <begin position="919"/>
        <end position="946"/>
    </location>
</feature>
<comment type="caution">
    <text evidence="4">The sequence shown here is derived from an EMBL/GenBank/DDBJ whole genome shotgun (WGS) entry which is preliminary data.</text>
</comment>
<dbReference type="InterPro" id="IPR029044">
    <property type="entry name" value="Nucleotide-diphossugar_trans"/>
</dbReference>
<dbReference type="Gene3D" id="3.40.50.2000">
    <property type="entry name" value="Glycogen Phosphorylase B"/>
    <property type="match status" value="1"/>
</dbReference>
<dbReference type="Proteomes" id="UP000294911">
    <property type="component" value="Unassembled WGS sequence"/>
</dbReference>
<sequence>MAPPVACTLVARNYLPAARVLARSYLARHPEHRFVVGVIDGPPEARYAGFPERGCSVVGPEAFGIDEAEYLRMATAYTVLELATAVKPYLLRALRREHEVAIYLDPDIQVFAPMPELVELARAHQLVLTPHFLRPLPRDGKEPGEAVIMGTGLFNLGFLATGPGCEEFLDFWADRLRMDAVVAPDEQLFTDQRWVDQVPSLFGHHVLRDPGYNVAYWNTHERPIERAESGEYTAAGVPLRFFHFSGYRPEKPWLLSFHCSRRPRTLLSEHPVLGELCAGYGTALAEAGYADPGEESGYGFGALADGTRLTPLIRRLFRTAWLDYERGERGAHGTPQRPPMHGFGADGGAALVRWLAEPPTAAHAAAGISRLAMAIWGSRADLRAAFGDPTGVDAANFRQWCRDSGPKEVALPPWACPAEPASLAPPDDEFGVNVVGYLTAELGLGEMGRIVHDALTAAEVPVVSVVEDRAVHNRTGLPAPETVGEPRFPVSLLCVNADQTGVVLDNHPTAGYRRYRIGLWAWELDKFPGWLHDAFAAVDEVWTVSEFCRQAIARHSSVDVHTIPVPVPDVGKTAPHRRRQDPIQFLFAFDFNSVGERKNPWGTVEAFRRAFPDPHANPPARLVLKAINGERNPHAAERLRMAVATDPRIELIDRYLDTAELHQLYANSHCYVSLHRSEGFGLTIAEAMMRGMPVIATDYSGSAEFLDERTGWPIPYTMVEVGHGCFPYQADAHWAQPDVDTAARAMRQIAEYPEEAAKRGWAAREKLLRARSTEEAARWFGQRLAAAYESWQGGAASTAAEQEVAEPLESAELTEHTDSPDSAEQGKADGVEGVSVLVEDAEPAPADEPAAEVPDDGAEAGPALREPLDPLRAARERLHQRPTADDPARNPLAPALRKLVLRSLDHYDAHQRGLLDALADGTEDTAVRLRERIEALERRLDALEASTRVDELATELTAAATRASRTEDSVRELAEHTDTELAALGQRFDKGQHDANVRQQHTIEMFAERDRRTDAMHTQLDRVQLDLDPLYRAAPLRHAPVPAGTEVVLCDAGALLVPRDDVFLPWLRHHRGWEEDEASLMATLAGDGFVLDIGAHVGYHTIRLVRDCPEIAGVLAVEANEHTALLLERNLRVNLPEQAARGVSVLPVAAWDQDATVRLAQQEAHNSGDYRVWQDGEPGAGVRGIRLDGLPELGEVRVGLVKVDLQGRDHRALAGLVGVLRRDHPQVVCEFAPEQIRGLGDDPELVLRGYRDLGYQPGPIGAAEREYTDAELIAEAEASVAGFSTLWLRPSSVTP</sequence>
<evidence type="ECO:0000313" key="5">
    <source>
        <dbReference type="Proteomes" id="UP000294911"/>
    </source>
</evidence>
<dbReference type="SUPFAM" id="SSF53756">
    <property type="entry name" value="UDP-Glycosyltransferase/glycogen phosphorylase"/>
    <property type="match status" value="1"/>
</dbReference>
<reference evidence="4 5" key="1">
    <citation type="submission" date="2019-03" db="EMBL/GenBank/DDBJ databases">
        <title>Genomic Encyclopedia of Type Strains, Phase IV (KMG-IV): sequencing the most valuable type-strain genomes for metagenomic binning, comparative biology and taxonomic classification.</title>
        <authorList>
            <person name="Goeker M."/>
        </authorList>
    </citation>
    <scope>NUCLEOTIDE SEQUENCE [LARGE SCALE GENOMIC DNA]</scope>
    <source>
        <strain evidence="4 5">DSM 45765</strain>
    </source>
</reference>
<keyword evidence="4" id="KW-0489">Methyltransferase</keyword>
<dbReference type="Gene3D" id="3.90.550.10">
    <property type="entry name" value="Spore Coat Polysaccharide Biosynthesis Protein SpsA, Chain A"/>
    <property type="match status" value="1"/>
</dbReference>
<organism evidence="4 5">
    <name type="scientific">Tamaricihabitans halophyticus</name>
    <dbReference type="NCBI Taxonomy" id="1262583"/>
    <lineage>
        <taxon>Bacteria</taxon>
        <taxon>Bacillati</taxon>
        <taxon>Actinomycetota</taxon>
        <taxon>Actinomycetes</taxon>
        <taxon>Pseudonocardiales</taxon>
        <taxon>Pseudonocardiaceae</taxon>
        <taxon>Tamaricihabitans</taxon>
    </lineage>
</organism>
<dbReference type="SUPFAM" id="SSF53335">
    <property type="entry name" value="S-adenosyl-L-methionine-dependent methyltransferases"/>
    <property type="match status" value="1"/>
</dbReference>
<gene>
    <name evidence="4" type="ORF">EV191_108243</name>
</gene>
<dbReference type="SUPFAM" id="SSF53448">
    <property type="entry name" value="Nucleotide-diphospho-sugar transferases"/>
    <property type="match status" value="1"/>
</dbReference>
<protein>
    <submittedName>
        <fullName evidence="4">FkbM family methyltransferase</fullName>
    </submittedName>
</protein>
<dbReference type="Pfam" id="PF05050">
    <property type="entry name" value="Methyltransf_21"/>
    <property type="match status" value="1"/>
</dbReference>
<proteinExistence type="predicted"/>
<dbReference type="NCBIfam" id="TIGR01444">
    <property type="entry name" value="fkbM_fam"/>
    <property type="match status" value="1"/>
</dbReference>
<evidence type="ECO:0000256" key="1">
    <source>
        <dbReference type="SAM" id="Coils"/>
    </source>
</evidence>
<feature type="region of interest" description="Disordered" evidence="2">
    <location>
        <begin position="797"/>
        <end position="829"/>
    </location>
</feature>
<name>A0A4R2QL11_9PSEU</name>
<dbReference type="GO" id="GO:0032259">
    <property type="term" value="P:methylation"/>
    <property type="evidence" value="ECO:0007669"/>
    <property type="project" value="UniProtKB-KW"/>
</dbReference>
<dbReference type="CDD" id="cd03801">
    <property type="entry name" value="GT4_PimA-like"/>
    <property type="match status" value="1"/>
</dbReference>
<feature type="compositionally biased region" description="Basic and acidic residues" evidence="2">
    <location>
        <begin position="813"/>
        <end position="829"/>
    </location>
</feature>
<keyword evidence="1" id="KW-0175">Coiled coil</keyword>
<accession>A0A4R2QL11</accession>
<keyword evidence="5" id="KW-1185">Reference proteome</keyword>
<feature type="region of interest" description="Disordered" evidence="2">
    <location>
        <begin position="842"/>
        <end position="864"/>
    </location>
</feature>